<organism evidence="2">
    <name type="scientific">uncultured Rubrobacteraceae bacterium</name>
    <dbReference type="NCBI Taxonomy" id="349277"/>
    <lineage>
        <taxon>Bacteria</taxon>
        <taxon>Bacillati</taxon>
        <taxon>Actinomycetota</taxon>
        <taxon>Rubrobacteria</taxon>
        <taxon>Rubrobacterales</taxon>
        <taxon>Rubrobacteraceae</taxon>
        <taxon>environmental samples</taxon>
    </lineage>
</organism>
<accession>A0A6J4S8E1</accession>
<name>A0A6J4S8E1_9ACTN</name>
<protein>
    <submittedName>
        <fullName evidence="2">Uncharacterized protein</fullName>
    </submittedName>
</protein>
<proteinExistence type="predicted"/>
<evidence type="ECO:0000313" key="2">
    <source>
        <dbReference type="EMBL" id="CAA9488948.1"/>
    </source>
</evidence>
<dbReference type="AlphaFoldDB" id="A0A6J4S8E1"/>
<sequence length="37" mass="4196">ERAREQPAGLDRPRRRRDDDPARVGPDGQGRPQDRGS</sequence>
<reference evidence="2" key="1">
    <citation type="submission" date="2020-02" db="EMBL/GenBank/DDBJ databases">
        <authorList>
            <person name="Meier V. D."/>
        </authorList>
    </citation>
    <scope>NUCLEOTIDE SEQUENCE</scope>
    <source>
        <strain evidence="2">AVDCRST_MAG12</strain>
    </source>
</reference>
<feature type="non-terminal residue" evidence="2">
    <location>
        <position position="37"/>
    </location>
</feature>
<gene>
    <name evidence="2" type="ORF">AVDCRST_MAG12-1979</name>
</gene>
<evidence type="ECO:0000256" key="1">
    <source>
        <dbReference type="SAM" id="MobiDB-lite"/>
    </source>
</evidence>
<dbReference type="EMBL" id="CADCVK010000301">
    <property type="protein sequence ID" value="CAA9488948.1"/>
    <property type="molecule type" value="Genomic_DNA"/>
</dbReference>
<feature type="region of interest" description="Disordered" evidence="1">
    <location>
        <begin position="1"/>
        <end position="37"/>
    </location>
</feature>
<feature type="non-terminal residue" evidence="2">
    <location>
        <position position="1"/>
    </location>
</feature>